<evidence type="ECO:0000256" key="1">
    <source>
        <dbReference type="SAM" id="MobiDB-lite"/>
    </source>
</evidence>
<sequence>MSSTDDRSQNLFSHLDRPVETDSVPPGGAAYRVEFSAADTDHTAGGDAQVRG</sequence>
<organism evidence="2 3">
    <name type="scientific">Nocardia wallacei</name>
    <dbReference type="NCBI Taxonomy" id="480035"/>
    <lineage>
        <taxon>Bacteria</taxon>
        <taxon>Bacillati</taxon>
        <taxon>Actinomycetota</taxon>
        <taxon>Actinomycetes</taxon>
        <taxon>Mycobacteriales</taxon>
        <taxon>Nocardiaceae</taxon>
        <taxon>Nocardia</taxon>
    </lineage>
</organism>
<feature type="compositionally biased region" description="Basic and acidic residues" evidence="1">
    <location>
        <begin position="1"/>
        <end position="20"/>
    </location>
</feature>
<dbReference type="Proteomes" id="UP000516173">
    <property type="component" value="Chromosome"/>
</dbReference>
<gene>
    <name evidence="2" type="ORF">NWFMUON74_44160</name>
</gene>
<evidence type="ECO:0000313" key="3">
    <source>
        <dbReference type="Proteomes" id="UP000516173"/>
    </source>
</evidence>
<proteinExistence type="predicted"/>
<keyword evidence="3" id="KW-1185">Reference proteome</keyword>
<protein>
    <submittedName>
        <fullName evidence="2">Uncharacterized protein</fullName>
    </submittedName>
</protein>
<dbReference type="EMBL" id="AP023396">
    <property type="protein sequence ID" value="BCK56644.1"/>
    <property type="molecule type" value="Genomic_DNA"/>
</dbReference>
<dbReference type="KEGG" id="nwl:NWFMUON74_44160"/>
<evidence type="ECO:0000313" key="2">
    <source>
        <dbReference type="EMBL" id="BCK56644.1"/>
    </source>
</evidence>
<dbReference type="AlphaFoldDB" id="A0A7G1KU12"/>
<dbReference type="RefSeq" id="WP_187683679.1">
    <property type="nucleotide sequence ID" value="NZ_AP023396.1"/>
</dbReference>
<dbReference type="GeneID" id="80348879"/>
<accession>A0A7G1KU12</accession>
<reference evidence="2 3" key="1">
    <citation type="submission" date="2020-08" db="EMBL/GenBank/DDBJ databases">
        <title>Genome Sequencing of Nocardia wallacei strain FMUON74 and assembly.</title>
        <authorList>
            <person name="Toyokawa M."/>
            <person name="Uesaka K."/>
        </authorList>
    </citation>
    <scope>NUCLEOTIDE SEQUENCE [LARGE SCALE GENOMIC DNA]</scope>
    <source>
        <strain evidence="2 3">FMUON74</strain>
    </source>
</reference>
<name>A0A7G1KU12_9NOCA</name>
<feature type="region of interest" description="Disordered" evidence="1">
    <location>
        <begin position="1"/>
        <end position="52"/>
    </location>
</feature>